<keyword evidence="1" id="KW-0812">Transmembrane</keyword>
<reference evidence="2 3" key="1">
    <citation type="submission" date="2019-01" db="EMBL/GenBank/DDBJ databases">
        <title>Halorientalis sp. F13-25 a new haloarchaeum isolated from hypersaline water.</title>
        <authorList>
            <person name="Ana D.-V."/>
            <person name="Cristina S.-P."/>
            <person name="Antonio V."/>
        </authorList>
    </citation>
    <scope>NUCLEOTIDE SEQUENCE [LARGE SCALE GENOMIC DNA]</scope>
    <source>
        <strain evidence="2 3">F13-25</strain>
    </source>
</reference>
<proteinExistence type="predicted"/>
<comment type="caution">
    <text evidence="2">The sequence shown here is derived from an EMBL/GenBank/DDBJ whole genome shotgun (WGS) entry which is preliminary data.</text>
</comment>
<dbReference type="Proteomes" id="UP000289691">
    <property type="component" value="Unassembled WGS sequence"/>
</dbReference>
<dbReference type="RefSeq" id="WP_129069343.1">
    <property type="nucleotide sequence ID" value="NZ_RDFA01000004.1"/>
</dbReference>
<evidence type="ECO:0000313" key="2">
    <source>
        <dbReference type="EMBL" id="RXK48505.1"/>
    </source>
</evidence>
<gene>
    <name evidence="2" type="ORF">EAF64_12550</name>
</gene>
<feature type="transmembrane region" description="Helical" evidence="1">
    <location>
        <begin position="122"/>
        <end position="145"/>
    </location>
</feature>
<protein>
    <submittedName>
        <fullName evidence="2">Uncharacterized protein</fullName>
    </submittedName>
</protein>
<evidence type="ECO:0000313" key="3">
    <source>
        <dbReference type="Proteomes" id="UP000289691"/>
    </source>
</evidence>
<dbReference type="EMBL" id="RDFA01000004">
    <property type="protein sequence ID" value="RXK48505.1"/>
    <property type="molecule type" value="Genomic_DNA"/>
</dbReference>
<sequence>MSVDRARVAGVVGVVGLFLTVLAAVLETSPGLAATLAWAAELFVFVSFRIAVLAVFCLGFVVIVYSAYHQRQGSVDEAAARRIAFGVAGVLALSLFFPLVVLDDLAVLAGGVLRRAGVDVDGVLAFYASLAVFGSLTLVGLVDAVRRRRG</sequence>
<feature type="transmembrane region" description="Helical" evidence="1">
    <location>
        <begin position="80"/>
        <end position="102"/>
    </location>
</feature>
<keyword evidence="1" id="KW-0472">Membrane</keyword>
<feature type="transmembrane region" description="Helical" evidence="1">
    <location>
        <begin position="43"/>
        <end position="68"/>
    </location>
</feature>
<dbReference type="OrthoDB" id="241593at2157"/>
<dbReference type="AlphaFoldDB" id="A0A498L3B8"/>
<name>A0A498L3B8_9EURY</name>
<organism evidence="2 3">
    <name type="scientific">Halorientalis pallida</name>
    <dbReference type="NCBI Taxonomy" id="2479928"/>
    <lineage>
        <taxon>Archaea</taxon>
        <taxon>Methanobacteriati</taxon>
        <taxon>Methanobacteriota</taxon>
        <taxon>Stenosarchaea group</taxon>
        <taxon>Halobacteria</taxon>
        <taxon>Halobacteriales</taxon>
        <taxon>Haloarculaceae</taxon>
        <taxon>Halorientalis</taxon>
    </lineage>
</organism>
<keyword evidence="1" id="KW-1133">Transmembrane helix</keyword>
<accession>A0A498L3B8</accession>
<keyword evidence="3" id="KW-1185">Reference proteome</keyword>
<evidence type="ECO:0000256" key="1">
    <source>
        <dbReference type="SAM" id="Phobius"/>
    </source>
</evidence>